<dbReference type="Proteomes" id="UP000706151">
    <property type="component" value="Unassembled WGS sequence"/>
</dbReference>
<dbReference type="InterPro" id="IPR051533">
    <property type="entry name" value="WaaL-like"/>
</dbReference>
<evidence type="ECO:0000256" key="1">
    <source>
        <dbReference type="SAM" id="Phobius"/>
    </source>
</evidence>
<sequence length="676" mass="72782">MTCLHAGLAMFAGLLGAHLALQHPLWSGLLTVVFAAWCLAVYLRPQLWLTVLPALLPMAGFSPWTGWIGVEEFDLLALGAAAGSHAGLAAGRCERAPGYFRSSQRVSALVDRAADSGRCGESASTRWFRLAQVVSGLLAASYLLALGRGLADAGGFPLGWFEGYEKPLNSLRLAKSFFLVLLLVPSLRSLLRRTPTLAGRRLVAGLLSGLGLVALAIVCERAGYPGIFNFSTPYRSTALFWEMHVGGAAVDGFLALTVPFVAYALAHARTPWRWALVAALAVVAAYACLTTFSRAVYLAVAVSLIVLAGRLAVPWRQRCRPGDGAILAPAPERWRVRGNRLLAALLTFEVLAVLGLGNYMSTRVAASERDLGGRLEHWREGLHLLRVPSELLLGRGLGRFPANYSQTVPGRAMPGRLQIIEGGEGSHLRIFRPPHGARARGAFELLQRLPPLGDGTYTVAMDLRAPQLASLRVAVCQKHLLYAAFCLQTAFAVLPADGEWRRFSITFAARQGSGGVWRAPTLGFLSLRLEGPADCLDVDNLSVLDAAGHQLLENGDFSSNLAHWFFAGYQYFLPWHVDNLFLEMLIDQGAIGLLLLLALLAMAFGNLLSGPGRGHVLAPYLLAALAGGLAVGVFSSLLDMPRAAFLFYLLLCCALYLQGLSPENRIEPLPAPLQTP</sequence>
<gene>
    <name evidence="2" type="ORF">IPK02_21460</name>
</gene>
<feature type="transmembrane region" description="Helical" evidence="1">
    <location>
        <begin position="272"/>
        <end position="289"/>
    </location>
</feature>
<organism evidence="2 3">
    <name type="scientific">Candidatus Accumulibacter affinis</name>
    <dbReference type="NCBI Taxonomy" id="2954384"/>
    <lineage>
        <taxon>Bacteria</taxon>
        <taxon>Pseudomonadati</taxon>
        <taxon>Pseudomonadota</taxon>
        <taxon>Betaproteobacteria</taxon>
        <taxon>Candidatus Accumulibacter</taxon>
    </lineage>
</organism>
<evidence type="ECO:0008006" key="4">
    <source>
        <dbReference type="Google" id="ProtNLM"/>
    </source>
</evidence>
<evidence type="ECO:0000313" key="2">
    <source>
        <dbReference type="EMBL" id="MBK7956303.1"/>
    </source>
</evidence>
<feature type="transmembrane region" description="Helical" evidence="1">
    <location>
        <begin position="244"/>
        <end position="265"/>
    </location>
</feature>
<keyword evidence="1" id="KW-0472">Membrane</keyword>
<comment type="caution">
    <text evidence="2">The sequence shown here is derived from an EMBL/GenBank/DDBJ whole genome shotgun (WGS) entry which is preliminary data.</text>
</comment>
<feature type="transmembrane region" description="Helical" evidence="1">
    <location>
        <begin position="203"/>
        <end position="224"/>
    </location>
</feature>
<dbReference type="Gene3D" id="2.60.120.260">
    <property type="entry name" value="Galactose-binding domain-like"/>
    <property type="match status" value="1"/>
</dbReference>
<feature type="transmembrane region" description="Helical" evidence="1">
    <location>
        <begin position="620"/>
        <end position="637"/>
    </location>
</feature>
<name>A0A935TAZ9_9PROT</name>
<dbReference type="PANTHER" id="PTHR37422:SF13">
    <property type="entry name" value="LIPOPOLYSACCHARIDE BIOSYNTHESIS PROTEIN PA4999-RELATED"/>
    <property type="match status" value="1"/>
</dbReference>
<feature type="transmembrane region" description="Helical" evidence="1">
    <location>
        <begin position="295"/>
        <end position="313"/>
    </location>
</feature>
<accession>A0A935TAZ9</accession>
<feature type="transmembrane region" description="Helical" evidence="1">
    <location>
        <begin position="643"/>
        <end position="660"/>
    </location>
</feature>
<keyword evidence="1" id="KW-1133">Transmembrane helix</keyword>
<feature type="transmembrane region" description="Helical" evidence="1">
    <location>
        <begin position="26"/>
        <end position="43"/>
    </location>
</feature>
<keyword evidence="1" id="KW-0812">Transmembrane</keyword>
<proteinExistence type="predicted"/>
<dbReference type="EMBL" id="JADJOT010000012">
    <property type="protein sequence ID" value="MBK7956303.1"/>
    <property type="molecule type" value="Genomic_DNA"/>
</dbReference>
<feature type="transmembrane region" description="Helical" evidence="1">
    <location>
        <begin position="589"/>
        <end position="608"/>
    </location>
</feature>
<evidence type="ECO:0000313" key="3">
    <source>
        <dbReference type="Proteomes" id="UP000706151"/>
    </source>
</evidence>
<dbReference type="AlphaFoldDB" id="A0A935TAZ9"/>
<protein>
    <recommendedName>
        <fullName evidence="4">O-antigen ligase family protein</fullName>
    </recommendedName>
</protein>
<dbReference type="PANTHER" id="PTHR37422">
    <property type="entry name" value="TEICHURONIC ACID BIOSYNTHESIS PROTEIN TUAE"/>
    <property type="match status" value="1"/>
</dbReference>
<feature type="transmembrane region" description="Helical" evidence="1">
    <location>
        <begin position="171"/>
        <end position="191"/>
    </location>
</feature>
<reference evidence="2 3" key="1">
    <citation type="submission" date="2020-10" db="EMBL/GenBank/DDBJ databases">
        <title>Connecting structure to function with the recovery of over 1000 high-quality activated sludge metagenome-assembled genomes encoding full-length rRNA genes using long-read sequencing.</title>
        <authorList>
            <person name="Singleton C.M."/>
            <person name="Petriglieri F."/>
            <person name="Kristensen J.M."/>
            <person name="Kirkegaard R.H."/>
            <person name="Michaelsen T.Y."/>
            <person name="Andersen M.H."/>
            <person name="Karst S.M."/>
            <person name="Dueholm M.S."/>
            <person name="Nielsen P.H."/>
            <person name="Albertsen M."/>
        </authorList>
    </citation>
    <scope>NUCLEOTIDE SEQUENCE [LARGE SCALE GENOMIC DNA]</scope>
    <source>
        <strain evidence="2">Fred_18-Q3-R57-64_BAT3C.720</strain>
    </source>
</reference>